<dbReference type="SUPFAM" id="SSF49464">
    <property type="entry name" value="Carboxypeptidase regulatory domain-like"/>
    <property type="match status" value="1"/>
</dbReference>
<name>A0A4Q0NZM4_9FLAO</name>
<sequence>MHIFLFFTGLICCVTASGQKHLSGYVYSAKDSTVLEAVSIYFDGTTIGTITNQNGHYSIPIQEGIKSPLVLTMMGYSPVYINNYLNTDGKMPPVYLEEMTEQLDQVFLETDPWTRERKLKVFMLEFLGHSQEALKCKIRNPEVLKLHYSPSQLKLTAWANEPLIIENKYMGYTVDYTLSDFHVNYEKSLNSGMQFVNMVYYEGFNFYQELKKKTRKKYIKNRENSYSGSTLHFMRSLAQKKLHENGFRIFYDKFEAPPYLHFEFRKVQDKTYVKLLVDKLSILYDNDEQSAIQTNQPFMIDAFGNHTPPNAIIMGGAMSTRRFAFMLPLDYKLLPE</sequence>
<accession>A0A4Q0NZM4</accession>
<proteinExistence type="predicted"/>
<dbReference type="InterPro" id="IPR008969">
    <property type="entry name" value="CarboxyPept-like_regulatory"/>
</dbReference>
<comment type="caution">
    <text evidence="1">The sequence shown here is derived from an EMBL/GenBank/DDBJ whole genome shotgun (WGS) entry which is preliminary data.</text>
</comment>
<dbReference type="OrthoDB" id="1223654at2"/>
<dbReference type="Proteomes" id="UP000289821">
    <property type="component" value="Unassembled WGS sequence"/>
</dbReference>
<evidence type="ECO:0000313" key="2">
    <source>
        <dbReference type="Proteomes" id="UP000289821"/>
    </source>
</evidence>
<organism evidence="1 2">
    <name type="scientific">Leeuwenhoekiella aestuarii</name>
    <dbReference type="NCBI Taxonomy" id="2249426"/>
    <lineage>
        <taxon>Bacteria</taxon>
        <taxon>Pseudomonadati</taxon>
        <taxon>Bacteroidota</taxon>
        <taxon>Flavobacteriia</taxon>
        <taxon>Flavobacteriales</taxon>
        <taxon>Flavobacteriaceae</taxon>
        <taxon>Leeuwenhoekiella</taxon>
    </lineage>
</organism>
<reference evidence="1 2" key="1">
    <citation type="submission" date="2018-07" db="EMBL/GenBank/DDBJ databases">
        <title>Leeuwenhoekiella genomics.</title>
        <authorList>
            <person name="Tahon G."/>
            <person name="Willems A."/>
        </authorList>
    </citation>
    <scope>NUCLEOTIDE SEQUENCE [LARGE SCALE GENOMIC DNA]</scope>
    <source>
        <strain evidence="1 2">R-50232</strain>
    </source>
</reference>
<keyword evidence="1" id="KW-0121">Carboxypeptidase</keyword>
<gene>
    <name evidence="1" type="ORF">DSM04_102374</name>
</gene>
<evidence type="ECO:0000313" key="1">
    <source>
        <dbReference type="EMBL" id="RXG16792.1"/>
    </source>
</evidence>
<dbReference type="EMBL" id="QOVI01000002">
    <property type="protein sequence ID" value="RXG16792.1"/>
    <property type="molecule type" value="Genomic_DNA"/>
</dbReference>
<keyword evidence="2" id="KW-1185">Reference proteome</keyword>
<dbReference type="Pfam" id="PF13715">
    <property type="entry name" value="CarbopepD_reg_2"/>
    <property type="match status" value="1"/>
</dbReference>
<keyword evidence="1" id="KW-0645">Protease</keyword>
<dbReference type="AlphaFoldDB" id="A0A4Q0NZM4"/>
<dbReference type="RefSeq" id="WP_128760451.1">
    <property type="nucleotide sequence ID" value="NZ_QOVI01000002.1"/>
</dbReference>
<dbReference type="GO" id="GO:0004180">
    <property type="term" value="F:carboxypeptidase activity"/>
    <property type="evidence" value="ECO:0007669"/>
    <property type="project" value="UniProtKB-KW"/>
</dbReference>
<protein>
    <submittedName>
        <fullName evidence="1">Carboxypeptidase-like protein</fullName>
    </submittedName>
</protein>
<keyword evidence="1" id="KW-0378">Hydrolase</keyword>